<organism evidence="5 6">
    <name type="scientific">Candidatus Saganbacteria bacterium</name>
    <dbReference type="NCBI Taxonomy" id="2575572"/>
    <lineage>
        <taxon>Bacteria</taxon>
        <taxon>Bacillati</taxon>
        <taxon>Saganbacteria</taxon>
    </lineage>
</organism>
<dbReference type="PANTHER" id="PTHR30258:SF1">
    <property type="entry name" value="PROTEIN TRANSPORT PROTEIN HOFB HOMOLOG"/>
    <property type="match status" value="1"/>
</dbReference>
<dbReference type="InterPro" id="IPR037257">
    <property type="entry name" value="T2SS_E_N_sf"/>
</dbReference>
<proteinExistence type="inferred from homology"/>
<dbReference type="SMART" id="SM00382">
    <property type="entry name" value="AAA"/>
    <property type="match status" value="1"/>
</dbReference>
<comment type="similarity">
    <text evidence="1">Belongs to the GSP E family.</text>
</comment>
<evidence type="ECO:0000259" key="4">
    <source>
        <dbReference type="SMART" id="SM00382"/>
    </source>
</evidence>
<gene>
    <name evidence="5" type="ORF">HZB08_02475</name>
</gene>
<evidence type="ECO:0000256" key="2">
    <source>
        <dbReference type="ARBA" id="ARBA00022741"/>
    </source>
</evidence>
<feature type="domain" description="AAA+ ATPase" evidence="4">
    <location>
        <begin position="235"/>
        <end position="356"/>
    </location>
</feature>
<evidence type="ECO:0000313" key="5">
    <source>
        <dbReference type="EMBL" id="MBI5078867.1"/>
    </source>
</evidence>
<keyword evidence="3" id="KW-0067">ATP-binding</keyword>
<dbReference type="Pfam" id="PF00437">
    <property type="entry name" value="T2SSE"/>
    <property type="match status" value="1"/>
</dbReference>
<dbReference type="AlphaFoldDB" id="A0A9D6UKM7"/>
<dbReference type="Proteomes" id="UP000808761">
    <property type="component" value="Unassembled WGS sequence"/>
</dbReference>
<dbReference type="GO" id="GO:0005886">
    <property type="term" value="C:plasma membrane"/>
    <property type="evidence" value="ECO:0007669"/>
    <property type="project" value="TreeGrafter"/>
</dbReference>
<name>A0A9D6UKM7_UNCSA</name>
<accession>A0A9D6UKM7</accession>
<dbReference type="Gene3D" id="3.30.300.160">
    <property type="entry name" value="Type II secretion system, protein E, N-terminal domain"/>
    <property type="match status" value="1"/>
</dbReference>
<dbReference type="SUPFAM" id="SSF160246">
    <property type="entry name" value="EspE N-terminal domain-like"/>
    <property type="match status" value="1"/>
</dbReference>
<dbReference type="InterPro" id="IPR001482">
    <property type="entry name" value="T2SS/T4SS_dom"/>
</dbReference>
<dbReference type="InterPro" id="IPR003593">
    <property type="entry name" value="AAA+_ATPase"/>
</dbReference>
<keyword evidence="2" id="KW-0547">Nucleotide-binding</keyword>
<dbReference type="SUPFAM" id="SSF52540">
    <property type="entry name" value="P-loop containing nucleoside triphosphate hydrolases"/>
    <property type="match status" value="1"/>
</dbReference>
<comment type="caution">
    <text evidence="5">The sequence shown here is derived from an EMBL/GenBank/DDBJ whole genome shotgun (WGS) entry which is preliminary data.</text>
</comment>
<dbReference type="GO" id="GO:0005524">
    <property type="term" value="F:ATP binding"/>
    <property type="evidence" value="ECO:0007669"/>
    <property type="project" value="UniProtKB-KW"/>
</dbReference>
<sequence length="483" mass="52552">QKTIRLVPVSAAKKYKVIPLFKVGDVLTIATVDPFDIMALDEVRAKSNCDVEPMVATAKDIEQAITQYYGVAGSVEDLVRTIGPAVKTAGSTIAAPLEEAPVTKLVNMLILRAVENGASDVHIEPTDKNIRIRYRVDGILHDISTAPLHLHSSIMTRIKVTAGMDIAESRLPQDGRFELKIEGKAVDVRASTYPTIYGESISMRLLDKSSLFFSLTDLGFSKENLARFEELIKRPYGIILVTGPTGSGKTTTLYATLHHIVTPEENFVTIEDPIEYELPGVRQSQVNVKAGLTFANALPSILRQDPDVILVGEIRELETAKIAIQAALTGHLVFSTLHTNDAAGTLTRLTNMGIEPFLTSSAVAAAVAQRLLRTICPRCKAPFSPSKDVLKKVNFDVNKECTFYHGAGCKACHNTGYKGRSGIFEILTVDDKIKDMVLNGASAKEIRLAAIAAGMKTLHDDGLLKVMEGKTTIDEVIRVTQLD</sequence>
<dbReference type="FunFam" id="3.40.50.300:FF:000398">
    <property type="entry name" value="Type IV pilus assembly ATPase PilB"/>
    <property type="match status" value="1"/>
</dbReference>
<dbReference type="InterPro" id="IPR027417">
    <property type="entry name" value="P-loop_NTPase"/>
</dbReference>
<dbReference type="Gene3D" id="3.40.50.300">
    <property type="entry name" value="P-loop containing nucleotide triphosphate hydrolases"/>
    <property type="match status" value="1"/>
</dbReference>
<feature type="non-terminal residue" evidence="5">
    <location>
        <position position="1"/>
    </location>
</feature>
<dbReference type="Gene3D" id="3.30.450.90">
    <property type="match status" value="1"/>
</dbReference>
<reference evidence="5" key="1">
    <citation type="submission" date="2020-07" db="EMBL/GenBank/DDBJ databases">
        <title>Huge and variable diversity of episymbiotic CPR bacteria and DPANN archaea in groundwater ecosystems.</title>
        <authorList>
            <person name="He C.Y."/>
            <person name="Keren R."/>
            <person name="Whittaker M."/>
            <person name="Farag I.F."/>
            <person name="Doudna J."/>
            <person name="Cate J.H.D."/>
            <person name="Banfield J.F."/>
        </authorList>
    </citation>
    <scope>NUCLEOTIDE SEQUENCE</scope>
    <source>
        <strain evidence="5">NC_groundwater_1860_Pr3_B-0.1um_51_7</strain>
    </source>
</reference>
<protein>
    <submittedName>
        <fullName evidence="5">Type II/IV secretion system protein</fullName>
    </submittedName>
</protein>
<dbReference type="GO" id="GO:0016887">
    <property type="term" value="F:ATP hydrolysis activity"/>
    <property type="evidence" value="ECO:0007669"/>
    <property type="project" value="TreeGrafter"/>
</dbReference>
<evidence type="ECO:0000256" key="3">
    <source>
        <dbReference type="ARBA" id="ARBA00022840"/>
    </source>
</evidence>
<evidence type="ECO:0000313" key="6">
    <source>
        <dbReference type="Proteomes" id="UP000808761"/>
    </source>
</evidence>
<dbReference type="EMBL" id="JACRKR010000122">
    <property type="protein sequence ID" value="MBI5078867.1"/>
    <property type="molecule type" value="Genomic_DNA"/>
</dbReference>
<dbReference type="PANTHER" id="PTHR30258">
    <property type="entry name" value="TYPE II SECRETION SYSTEM PROTEIN GSPE-RELATED"/>
    <property type="match status" value="1"/>
</dbReference>
<dbReference type="Pfam" id="PF05157">
    <property type="entry name" value="MshEN"/>
    <property type="match status" value="1"/>
</dbReference>
<dbReference type="CDD" id="cd01129">
    <property type="entry name" value="PulE-GspE-like"/>
    <property type="match status" value="1"/>
</dbReference>
<dbReference type="InterPro" id="IPR007831">
    <property type="entry name" value="T2SS_GspE_N"/>
</dbReference>
<evidence type="ECO:0000256" key="1">
    <source>
        <dbReference type="ARBA" id="ARBA00006611"/>
    </source>
</evidence>